<sequence length="162" mass="17887">MPTRNTRYWSNFLHNLLCPANVPVSETSYDGVFVFTPSGRVEYRDGCFRSSSSDSLTVDPLQFLAIFHQLTCQAIQEEHEAHEPVAKHHNTQSVTPALRLGDCVLHVVSATFSSICAVASGKSRGLVAEKLPFGVLVVAFSTPLRLETVFERVDRACAALRH</sequence>
<evidence type="ECO:0000313" key="2">
    <source>
        <dbReference type="Proteomes" id="UP001632037"/>
    </source>
</evidence>
<evidence type="ECO:0000313" key="1">
    <source>
        <dbReference type="EMBL" id="KAL3669050.1"/>
    </source>
</evidence>
<dbReference type="Proteomes" id="UP001632037">
    <property type="component" value="Unassembled WGS sequence"/>
</dbReference>
<organism evidence="1 2">
    <name type="scientific">Phytophthora oleae</name>
    <dbReference type="NCBI Taxonomy" id="2107226"/>
    <lineage>
        <taxon>Eukaryota</taxon>
        <taxon>Sar</taxon>
        <taxon>Stramenopiles</taxon>
        <taxon>Oomycota</taxon>
        <taxon>Peronosporomycetes</taxon>
        <taxon>Peronosporales</taxon>
        <taxon>Peronosporaceae</taxon>
        <taxon>Phytophthora</taxon>
    </lineage>
</organism>
<accession>A0ABD3FTL3</accession>
<gene>
    <name evidence="1" type="ORF">V7S43_005434</name>
</gene>
<dbReference type="EMBL" id="JBIMZQ010000009">
    <property type="protein sequence ID" value="KAL3669050.1"/>
    <property type="molecule type" value="Genomic_DNA"/>
</dbReference>
<keyword evidence="2" id="KW-1185">Reference proteome</keyword>
<comment type="caution">
    <text evidence="1">The sequence shown here is derived from an EMBL/GenBank/DDBJ whole genome shotgun (WGS) entry which is preliminary data.</text>
</comment>
<name>A0ABD3FTL3_9STRA</name>
<dbReference type="AlphaFoldDB" id="A0ABD3FTL3"/>
<reference evidence="1 2" key="1">
    <citation type="submission" date="2024-09" db="EMBL/GenBank/DDBJ databases">
        <title>Genome sequencing and assembly of Phytophthora oleae, isolate VK10A, causative agent of rot of olive drupes.</title>
        <authorList>
            <person name="Conti Taguali S."/>
            <person name="Riolo M."/>
            <person name="La Spada F."/>
            <person name="Cacciola S.O."/>
            <person name="Dionisio G."/>
        </authorList>
    </citation>
    <scope>NUCLEOTIDE SEQUENCE [LARGE SCALE GENOMIC DNA]</scope>
    <source>
        <strain evidence="1 2">VK10A</strain>
    </source>
</reference>
<protein>
    <submittedName>
        <fullName evidence="1">Uncharacterized protein</fullName>
    </submittedName>
</protein>
<proteinExistence type="predicted"/>